<name>A0ABZ2BV53_9RHOB</name>
<evidence type="ECO:0000313" key="3">
    <source>
        <dbReference type="Proteomes" id="UP001318682"/>
    </source>
</evidence>
<keyword evidence="1" id="KW-0732">Signal</keyword>
<gene>
    <name evidence="2" type="ORF">ROLI_030290</name>
</gene>
<keyword evidence="3" id="KW-1185">Reference proteome</keyword>
<protein>
    <submittedName>
        <fullName evidence="2">Uncharacterized protein</fullName>
    </submittedName>
</protein>
<feature type="signal peptide" evidence="1">
    <location>
        <begin position="1"/>
        <end position="21"/>
    </location>
</feature>
<sequence length="349" mass="37468">MRPVFGFSSVILLCLPVVAFAQDAKREFEISFFADNFAATVLPNAPRIKAGDLLRLQTLELEDSLEACMPGEWTNRYDRSPPSYSLSTGMKSHSGTIEARVASNFGLTVSGTVAADVRSAISATGFQIEADSVRLELRRIVNIINIDDPLCGVFVDALGSGYVPSDQVLVGNAFFVDGDIQYEFTLSLSGEAEGEITADRLVAFLNSVPFLSRIAPYFDASAGLTVGGAQVTSDTITAGYGSTGQRAIAFRPFSVNTQEAKIFFDSLIEASGGISSLAEIAADKERAVDFLQEFPQFILGGEGSFLRFLYAGEGLVPYQSFVNEQADFATDFAQTVSWVLTINAVAALN</sequence>
<evidence type="ECO:0000256" key="1">
    <source>
        <dbReference type="SAM" id="SignalP"/>
    </source>
</evidence>
<feature type="chain" id="PRO_5046252660" evidence="1">
    <location>
        <begin position="22"/>
        <end position="349"/>
    </location>
</feature>
<organism evidence="2 3">
    <name type="scientific">Roseobacter fucihabitans</name>
    <dbReference type="NCBI Taxonomy" id="1537242"/>
    <lineage>
        <taxon>Bacteria</taxon>
        <taxon>Pseudomonadati</taxon>
        <taxon>Pseudomonadota</taxon>
        <taxon>Alphaproteobacteria</taxon>
        <taxon>Rhodobacterales</taxon>
        <taxon>Roseobacteraceae</taxon>
        <taxon>Roseobacter</taxon>
    </lineage>
</organism>
<dbReference type="Proteomes" id="UP001318682">
    <property type="component" value="Chromosome"/>
</dbReference>
<dbReference type="EMBL" id="CP143423">
    <property type="protein sequence ID" value="WVX49934.1"/>
    <property type="molecule type" value="Genomic_DNA"/>
</dbReference>
<evidence type="ECO:0000313" key="2">
    <source>
        <dbReference type="EMBL" id="WVX49934.1"/>
    </source>
</evidence>
<dbReference type="RefSeq" id="WP_187431991.1">
    <property type="nucleotide sequence ID" value="NZ_CP143423.1"/>
</dbReference>
<reference evidence="3" key="1">
    <citation type="submission" date="2024-01" db="EMBL/GenBank/DDBJ databases">
        <title>Roseobacter fucihabitans sp. nov., isolated from the brown alga Fucus spiralis.</title>
        <authorList>
            <person name="Hahnke S."/>
            <person name="Berger M."/>
            <person name="Schlingloff A."/>
            <person name="Athale I."/>
            <person name="Neumann-Schaal M."/>
            <person name="Adenaya A."/>
            <person name="Poehlein A."/>
            <person name="Daniel R."/>
            <person name="Pertersen J."/>
            <person name="Brinkhoff T."/>
        </authorList>
    </citation>
    <scope>NUCLEOTIDE SEQUENCE [LARGE SCALE GENOMIC DNA]</scope>
    <source>
        <strain evidence="3">B14</strain>
    </source>
</reference>
<accession>A0ABZ2BV53</accession>
<proteinExistence type="predicted"/>